<evidence type="ECO:0000313" key="2">
    <source>
        <dbReference type="EMBL" id="XDV68616.1"/>
    </source>
</evidence>
<reference evidence="2" key="1">
    <citation type="submission" date="2024-08" db="EMBL/GenBank/DDBJ databases">
        <authorList>
            <person name="Yu S.T."/>
        </authorList>
    </citation>
    <scope>NUCLEOTIDE SEQUENCE</scope>
    <source>
        <strain evidence="2">R33</strain>
    </source>
</reference>
<protein>
    <recommendedName>
        <fullName evidence="3">DUF222 domain-containing protein</fullName>
    </recommendedName>
</protein>
<feature type="region of interest" description="Disordered" evidence="1">
    <location>
        <begin position="280"/>
        <end position="322"/>
    </location>
</feature>
<dbReference type="EMBL" id="CP165727">
    <property type="protein sequence ID" value="XDV68616.1"/>
    <property type="molecule type" value="Genomic_DNA"/>
</dbReference>
<name>A0AB39YHZ3_9ACTN</name>
<accession>A0AB39YHZ3</accession>
<dbReference type="AlphaFoldDB" id="A0AB39YHZ3"/>
<feature type="compositionally biased region" description="Basic and acidic residues" evidence="1">
    <location>
        <begin position="299"/>
        <end position="308"/>
    </location>
</feature>
<sequence length="379" mass="41969">MPNRYVRLAGFDQRLDLTKPDLGVAGGAGLLEQLLHDRRLPVQRRGLTCAEVCEKRGFIEPMSVYRRLGKVVAAHMRSDAEDRHHGGGESDEHKAYKDRAVRAAEEGGHAAVQEQSSKDRAVRSDVLIHGVDGVLLGFESQLSPRNPREIQARDVAARRAGVLDAWQTDSQDMARDTTVPWLRTDRVPLELIMKRDSPIPFRGGIRRIELAKCDKRFPGPCPKKRTGKCGAWHPTTRPAERPFDEFIRDAASGLYVRAIVKVKRTAFEFWTPTADHTAYLDATSGEPPAVMPRQRQVRRPMEDGDPTCRVRPPAASDHETAPLPYIPAPRSPESVPSTRPAVTGAPPIAYRGKCGAGVQLCGAPARLYPAGWLCDDHRP</sequence>
<evidence type="ECO:0000256" key="1">
    <source>
        <dbReference type="SAM" id="MobiDB-lite"/>
    </source>
</evidence>
<evidence type="ECO:0008006" key="3">
    <source>
        <dbReference type="Google" id="ProtNLM"/>
    </source>
</evidence>
<dbReference type="RefSeq" id="WP_369780110.1">
    <property type="nucleotide sequence ID" value="NZ_CP165727.1"/>
</dbReference>
<organism evidence="2">
    <name type="scientific">Streptomyces sp. R33</name>
    <dbReference type="NCBI Taxonomy" id="3238629"/>
    <lineage>
        <taxon>Bacteria</taxon>
        <taxon>Bacillati</taxon>
        <taxon>Actinomycetota</taxon>
        <taxon>Actinomycetes</taxon>
        <taxon>Kitasatosporales</taxon>
        <taxon>Streptomycetaceae</taxon>
        <taxon>Streptomyces</taxon>
    </lineage>
</organism>
<gene>
    <name evidence="2" type="ORF">AB5J51_39920</name>
</gene>
<proteinExistence type="predicted"/>